<name>A0A7J8RFY4_GOSDV</name>
<keyword evidence="2" id="KW-1185">Reference proteome</keyword>
<comment type="caution">
    <text evidence="1">The sequence shown here is derived from an EMBL/GenBank/DDBJ whole genome shotgun (WGS) entry which is preliminary data.</text>
</comment>
<organism evidence="1 2">
    <name type="scientific">Gossypium davidsonii</name>
    <name type="common">Davidson's cotton</name>
    <name type="synonym">Gossypium klotzschianum subsp. davidsonii</name>
    <dbReference type="NCBI Taxonomy" id="34287"/>
    <lineage>
        <taxon>Eukaryota</taxon>
        <taxon>Viridiplantae</taxon>
        <taxon>Streptophyta</taxon>
        <taxon>Embryophyta</taxon>
        <taxon>Tracheophyta</taxon>
        <taxon>Spermatophyta</taxon>
        <taxon>Magnoliopsida</taxon>
        <taxon>eudicotyledons</taxon>
        <taxon>Gunneridae</taxon>
        <taxon>Pentapetalae</taxon>
        <taxon>rosids</taxon>
        <taxon>malvids</taxon>
        <taxon>Malvales</taxon>
        <taxon>Malvaceae</taxon>
        <taxon>Malvoideae</taxon>
        <taxon>Gossypium</taxon>
    </lineage>
</organism>
<gene>
    <name evidence="1" type="ORF">Godav_012911</name>
</gene>
<dbReference type="Proteomes" id="UP000593561">
    <property type="component" value="Unassembled WGS sequence"/>
</dbReference>
<dbReference type="AlphaFoldDB" id="A0A7J8RFY4"/>
<evidence type="ECO:0000313" key="2">
    <source>
        <dbReference type="Proteomes" id="UP000593561"/>
    </source>
</evidence>
<sequence>MWGEGVCSMFLLCGSLWVLSSQGMCRRTFGT</sequence>
<reference evidence="1 2" key="1">
    <citation type="journal article" date="2019" name="Genome Biol. Evol.">
        <title>Insights into the evolution of the New World diploid cottons (Gossypium, subgenus Houzingenia) based on genome sequencing.</title>
        <authorList>
            <person name="Grover C.E."/>
            <person name="Arick M.A. 2nd"/>
            <person name="Thrash A."/>
            <person name="Conover J.L."/>
            <person name="Sanders W.S."/>
            <person name="Peterson D.G."/>
            <person name="Frelichowski J.E."/>
            <person name="Scheffler J.A."/>
            <person name="Scheffler B.E."/>
            <person name="Wendel J.F."/>
        </authorList>
    </citation>
    <scope>NUCLEOTIDE SEQUENCE [LARGE SCALE GENOMIC DNA]</scope>
    <source>
        <strain evidence="1">27</strain>
        <tissue evidence="1">Leaf</tissue>
    </source>
</reference>
<accession>A0A7J8RFY4</accession>
<proteinExistence type="predicted"/>
<dbReference type="EMBL" id="JABFAC010000005">
    <property type="protein sequence ID" value="MBA0612292.1"/>
    <property type="molecule type" value="Genomic_DNA"/>
</dbReference>
<evidence type="ECO:0000313" key="1">
    <source>
        <dbReference type="EMBL" id="MBA0612292.1"/>
    </source>
</evidence>
<protein>
    <submittedName>
        <fullName evidence="1">Uncharacterized protein</fullName>
    </submittedName>
</protein>